<evidence type="ECO:0000313" key="4">
    <source>
        <dbReference type="Proteomes" id="UP001501577"/>
    </source>
</evidence>
<dbReference type="CDD" id="cd03134">
    <property type="entry name" value="GATase1_PfpI_like"/>
    <property type="match status" value="1"/>
</dbReference>
<comment type="similarity">
    <text evidence="1">Belongs to the peptidase C56 family.</text>
</comment>
<organism evidence="3 4">
    <name type="scientific">Tetragenococcus solitarius</name>
    <dbReference type="NCBI Taxonomy" id="71453"/>
    <lineage>
        <taxon>Bacteria</taxon>
        <taxon>Bacillati</taxon>
        <taxon>Bacillota</taxon>
        <taxon>Bacilli</taxon>
        <taxon>Lactobacillales</taxon>
        <taxon>Enterococcaceae</taxon>
        <taxon>Tetragenococcus</taxon>
    </lineage>
</organism>
<keyword evidence="4" id="KW-1185">Reference proteome</keyword>
<dbReference type="GO" id="GO:0006508">
    <property type="term" value="P:proteolysis"/>
    <property type="evidence" value="ECO:0007669"/>
    <property type="project" value="UniProtKB-KW"/>
</dbReference>
<reference evidence="3 4" key="1">
    <citation type="journal article" date="2019" name="Int. J. Syst. Evol. Microbiol.">
        <title>The Global Catalogue of Microorganisms (GCM) 10K type strain sequencing project: providing services to taxonomists for standard genome sequencing and annotation.</title>
        <authorList>
            <consortium name="The Broad Institute Genomics Platform"/>
            <consortium name="The Broad Institute Genome Sequencing Center for Infectious Disease"/>
            <person name="Wu L."/>
            <person name="Ma J."/>
        </authorList>
    </citation>
    <scope>NUCLEOTIDE SEQUENCE [LARGE SCALE GENOMIC DNA]</scope>
    <source>
        <strain evidence="3 4">JCM 8736</strain>
    </source>
</reference>
<dbReference type="PANTHER" id="PTHR42733:SF2">
    <property type="entry name" value="DJ-1_THIJ_PFPI FAMILY PROTEIN"/>
    <property type="match status" value="1"/>
</dbReference>
<accession>A0ABN3Y1A8</accession>
<proteinExistence type="inferred from homology"/>
<dbReference type="Gene3D" id="3.40.50.880">
    <property type="match status" value="1"/>
</dbReference>
<evidence type="ECO:0000259" key="2">
    <source>
        <dbReference type="Pfam" id="PF01965"/>
    </source>
</evidence>
<dbReference type="PROSITE" id="PS51273">
    <property type="entry name" value="GATASE_TYPE_1"/>
    <property type="match status" value="1"/>
</dbReference>
<keyword evidence="3" id="KW-0378">Hydrolase</keyword>
<dbReference type="NCBIfam" id="TIGR01382">
    <property type="entry name" value="PfpI"/>
    <property type="match status" value="1"/>
</dbReference>
<dbReference type="PANTHER" id="PTHR42733">
    <property type="entry name" value="DJ-1 PROTEIN"/>
    <property type="match status" value="1"/>
</dbReference>
<dbReference type="RefSeq" id="WP_068709607.1">
    <property type="nucleotide sequence ID" value="NZ_BAAAXQ010000017.1"/>
</dbReference>
<dbReference type="PROSITE" id="PS51276">
    <property type="entry name" value="PEPTIDASE_C56_PFPI"/>
    <property type="match status" value="1"/>
</dbReference>
<evidence type="ECO:0000256" key="1">
    <source>
        <dbReference type="ARBA" id="ARBA00008542"/>
    </source>
</evidence>
<feature type="domain" description="DJ-1/PfpI" evidence="2">
    <location>
        <begin position="3"/>
        <end position="165"/>
    </location>
</feature>
<name>A0ABN3Y1A8_9ENTE</name>
<dbReference type="Proteomes" id="UP001501577">
    <property type="component" value="Unassembled WGS sequence"/>
</dbReference>
<protein>
    <submittedName>
        <fullName evidence="3">Cysteine protease YraA</fullName>
    </submittedName>
</protein>
<comment type="caution">
    <text evidence="3">The sequence shown here is derived from an EMBL/GenBank/DDBJ whole genome shotgun (WGS) entry which is preliminary data.</text>
</comment>
<dbReference type="InterPro" id="IPR006286">
    <property type="entry name" value="C56_PfpI-like"/>
</dbReference>
<dbReference type="SUPFAM" id="SSF52317">
    <property type="entry name" value="Class I glutamine amidotransferase-like"/>
    <property type="match status" value="1"/>
</dbReference>
<dbReference type="InterPro" id="IPR029062">
    <property type="entry name" value="Class_I_gatase-like"/>
</dbReference>
<dbReference type="Pfam" id="PF01965">
    <property type="entry name" value="DJ-1_PfpI"/>
    <property type="match status" value="1"/>
</dbReference>
<keyword evidence="3" id="KW-0645">Protease</keyword>
<gene>
    <name evidence="3" type="primary">yraA</name>
    <name evidence="3" type="ORF">GCM10019998_06650</name>
</gene>
<dbReference type="EMBL" id="BAAAXQ010000017">
    <property type="protein sequence ID" value="GAA3013154.1"/>
    <property type="molecule type" value="Genomic_DNA"/>
</dbReference>
<sequence length="168" mass="18302">MSKIAAIMTDFVEDIEVSSPKKALENAGHEVVIISDNGKDHVDGKKGTVFSIDRSIEDVDVSSFDALLIPGGFSPDQLRTDERYVNFTKKFIDSGKPVFAICHGPQIFIQAGATKGRTMTGFTSVRPDLENAGANVKDEEVVIDNNLITSRTPDDLDAFNKEIVNALK</sequence>
<dbReference type="GO" id="GO:0008233">
    <property type="term" value="F:peptidase activity"/>
    <property type="evidence" value="ECO:0007669"/>
    <property type="project" value="UniProtKB-KW"/>
</dbReference>
<dbReference type="InterPro" id="IPR002818">
    <property type="entry name" value="DJ-1/PfpI"/>
</dbReference>
<evidence type="ECO:0000313" key="3">
    <source>
        <dbReference type="EMBL" id="GAA3013154.1"/>
    </source>
</evidence>